<feature type="region of interest" description="Disordered" evidence="1">
    <location>
        <begin position="44"/>
        <end position="103"/>
    </location>
</feature>
<organism evidence="2">
    <name type="scientific">Absidia glauca</name>
    <name type="common">Pin mould</name>
    <dbReference type="NCBI Taxonomy" id="4829"/>
    <lineage>
        <taxon>Eukaryota</taxon>
        <taxon>Fungi</taxon>
        <taxon>Fungi incertae sedis</taxon>
        <taxon>Mucoromycota</taxon>
        <taxon>Mucoromycotina</taxon>
        <taxon>Mucoromycetes</taxon>
        <taxon>Mucorales</taxon>
        <taxon>Cunninghamellaceae</taxon>
        <taxon>Absidia</taxon>
    </lineage>
</organism>
<evidence type="ECO:0000313" key="3">
    <source>
        <dbReference type="Proteomes" id="UP000078561"/>
    </source>
</evidence>
<feature type="region of interest" description="Disordered" evidence="1">
    <location>
        <begin position="275"/>
        <end position="309"/>
    </location>
</feature>
<gene>
    <name evidence="2" type="primary">ABSGL_03792.1 scaffold 4673</name>
</gene>
<protein>
    <submittedName>
        <fullName evidence="2">Uncharacterized protein</fullName>
    </submittedName>
</protein>
<dbReference type="AlphaFoldDB" id="A0A163JBS7"/>
<name>A0A163JBS7_ABSGL</name>
<feature type="compositionally biased region" description="Acidic residues" evidence="1">
    <location>
        <begin position="80"/>
        <end position="97"/>
    </location>
</feature>
<dbReference type="Proteomes" id="UP000078561">
    <property type="component" value="Unassembled WGS sequence"/>
</dbReference>
<feature type="region of interest" description="Disordered" evidence="1">
    <location>
        <begin position="223"/>
        <end position="262"/>
    </location>
</feature>
<dbReference type="EMBL" id="LT552062">
    <property type="protein sequence ID" value="SAL98263.1"/>
    <property type="molecule type" value="Genomic_DNA"/>
</dbReference>
<keyword evidence="3" id="KW-1185">Reference proteome</keyword>
<accession>A0A163JBS7</accession>
<proteinExistence type="predicted"/>
<feature type="compositionally biased region" description="Low complexity" evidence="1">
    <location>
        <begin position="139"/>
        <end position="150"/>
    </location>
</feature>
<feature type="region of interest" description="Disordered" evidence="1">
    <location>
        <begin position="1"/>
        <end position="23"/>
    </location>
</feature>
<evidence type="ECO:0000313" key="2">
    <source>
        <dbReference type="EMBL" id="SAL98263.1"/>
    </source>
</evidence>
<sequence length="419" mass="47471">MTPSLQHLPFDTTALPPTGKSQEPFLHKLKSGFAKFVNRRRHSSIVDTFRPNKPHYSPARQDSFTSDRPSHEQQQQQQRDDEDEENDVDDDDNDDLDSSSITRVNSEYKLASTCYSKDDHFERTRYKATSSQHQHSRRPSVISIQSPPSILVNRSPTPSSNHRHTSSLQNASIISVPGSNGRPSHYHHSRHYSHISFMSASNMTVNSEDLTAKEFADMAGIKIIPDDDDDSNHHDDESNIDNDNDNTSNSQRYEDPTEYTTSSNMAKSITNRNHHHLHQSLHQATSSASSIVTPTRQHSQQQPSYFSYHAGDENNWSVGSTQSQQSGAAKIWDTEFWKRPLTDDPPALRKHRSALLQHRQTLSLPPPIPPSKVHGQHVKSKSTVDLPIVHELKRIHSNNVGDPQVIRKGRFEIQLESNS</sequence>
<dbReference type="InParanoid" id="A0A163JBS7"/>
<dbReference type="OrthoDB" id="2276091at2759"/>
<reference evidence="2" key="1">
    <citation type="submission" date="2016-04" db="EMBL/GenBank/DDBJ databases">
        <authorList>
            <person name="Evans L.H."/>
            <person name="Alamgir A."/>
            <person name="Owens N."/>
            <person name="Weber N.D."/>
            <person name="Virtaneva K."/>
            <person name="Barbian K."/>
            <person name="Babar A."/>
            <person name="Rosenke K."/>
        </authorList>
    </citation>
    <scope>NUCLEOTIDE SEQUENCE [LARGE SCALE GENOMIC DNA]</scope>
    <source>
        <strain evidence="2">CBS 101.48</strain>
    </source>
</reference>
<feature type="compositionally biased region" description="Polar residues" evidence="1">
    <location>
        <begin position="152"/>
        <end position="170"/>
    </location>
</feature>
<feature type="compositionally biased region" description="Polar residues" evidence="1">
    <location>
        <begin position="280"/>
        <end position="305"/>
    </location>
</feature>
<feature type="region of interest" description="Disordered" evidence="1">
    <location>
        <begin position="125"/>
        <end position="170"/>
    </location>
</feature>
<evidence type="ECO:0000256" key="1">
    <source>
        <dbReference type="SAM" id="MobiDB-lite"/>
    </source>
</evidence>